<reference evidence="2 3" key="1">
    <citation type="submission" date="2016-03" db="EMBL/GenBank/DDBJ databases">
        <authorList>
            <person name="Ploux O."/>
        </authorList>
    </citation>
    <scope>NUCLEOTIDE SEQUENCE [LARGE SCALE GENOMIC DNA]</scope>
    <source>
        <strain evidence="2 3">UAMH 11012</strain>
    </source>
</reference>
<feature type="compositionally biased region" description="Low complexity" evidence="1">
    <location>
        <begin position="756"/>
        <end position="768"/>
    </location>
</feature>
<feature type="compositionally biased region" description="Polar residues" evidence="1">
    <location>
        <begin position="26"/>
        <end position="45"/>
    </location>
</feature>
<feature type="compositionally biased region" description="Basic residues" evidence="1">
    <location>
        <begin position="424"/>
        <end position="433"/>
    </location>
</feature>
<feature type="region of interest" description="Disordered" evidence="1">
    <location>
        <begin position="1"/>
        <end position="68"/>
    </location>
</feature>
<evidence type="ECO:0000313" key="3">
    <source>
        <dbReference type="Proteomes" id="UP000184330"/>
    </source>
</evidence>
<sequence>MSPNRTATENSCGPASSDNPGRDVGVSNQADRNSSRTSRCPSPTFSRTSSLSGNNSSQTTQYSLASAHSDASQDSLDSYYVFDHSSEDSRNRNEWPLDVPALVELHSLQNIYGREVCFRHCHEVLFFRRPRTSRECEERQPIENFEDFVEKYGWEEFFFLYNKVTETYHFHTDADLASAGNTLTSNDGDSFLWQIEHELEITTSREFWDPSSASASNTSASNTSASNTSASDPGSGSLDHEARESEVPTEDEDEDGKKVGCCGEMECTGQCFNMYKAVYAEERCARPRRGRNLKKSAKVPITRIELGSLCPPRRRAHGRNTSPAVSRTLFSSSLPLGRTSIHSRNSQNGLTEDENASPQPDKAPRSRPPSERPTAHSIYSIPSRSVPRARSPDSIPSEGEAPTSPQARGHSDNSPDKVGESSNPRKRKVRRPAQRSWVPKIPPSEQTNCPNEPVEDNEPPHSDSDNERVVSPSRRDSGNHSDGSERDESDGDGSDRDESDDSQDRGPAHRTPQITTVSFTFNHSMGPKANIASSSEQEHTVSTATDEQPCQSRENGEQSSPLPQSSPSQDLPARGLEVAPTSEPKENARTILVKLMESGNPHILSFCASQGLRLANGQLFKRRVAPRTEIPTPRSEQAPKKEENNDPESHVHARRREALVTVTSPDNVLSAIKFVLLSGIPARWRQDWTQELRSLLSDFEEHGNEALLAMDEAPVRHWSSARMASRNRASVPSGGCPAKTSSPACRRVHSTRNQAPSSSPSSHSGLSTILSPTHQELLSSSILNSIHASSAQTATTFRPFARISSSSRKLPASPETSPAKRGMGDFTEEMINSEILKYIEGQLHADVEDEEDDELPPLVPDVESSAKSSTPAKARSGTSNRFSSALSRLSSLRRPAPTPKHSTTPPDTPPLTPSSPSRSHRRFKLEDLDLEVDGTGAERLAGAEARLDLLENHIRHILPVLEILPGLSGMLDTLLEEVQCIMRGC</sequence>
<dbReference type="Proteomes" id="UP000184330">
    <property type="component" value="Unassembled WGS sequence"/>
</dbReference>
<feature type="region of interest" description="Disordered" evidence="1">
    <location>
        <begin position="719"/>
        <end position="768"/>
    </location>
</feature>
<feature type="compositionally biased region" description="Basic and acidic residues" evidence="1">
    <location>
        <begin position="458"/>
        <end position="486"/>
    </location>
</feature>
<feature type="compositionally biased region" description="Basic and acidic residues" evidence="1">
    <location>
        <begin position="409"/>
        <end position="419"/>
    </location>
</feature>
<feature type="compositionally biased region" description="Low complexity" evidence="1">
    <location>
        <begin position="211"/>
        <end position="231"/>
    </location>
</feature>
<protein>
    <submittedName>
        <fullName evidence="2">Uncharacterized protein</fullName>
    </submittedName>
</protein>
<feature type="compositionally biased region" description="Polar residues" evidence="1">
    <location>
        <begin position="531"/>
        <end position="553"/>
    </location>
</feature>
<gene>
    <name evidence="2" type="ORF">PAC_02143</name>
</gene>
<feature type="region of interest" description="Disordered" evidence="1">
    <location>
        <begin position="311"/>
        <end position="585"/>
    </location>
</feature>
<evidence type="ECO:0000256" key="1">
    <source>
        <dbReference type="SAM" id="MobiDB-lite"/>
    </source>
</evidence>
<evidence type="ECO:0000313" key="2">
    <source>
        <dbReference type="EMBL" id="CZR52266.1"/>
    </source>
</evidence>
<feature type="compositionally biased region" description="Polar residues" evidence="1">
    <location>
        <begin position="1"/>
        <end position="19"/>
    </location>
</feature>
<feature type="compositionally biased region" description="Low complexity" evidence="1">
    <location>
        <begin position="46"/>
        <end position="61"/>
    </location>
</feature>
<dbReference type="AlphaFoldDB" id="A0A1L7WHL4"/>
<feature type="compositionally biased region" description="Polar residues" evidence="1">
    <location>
        <begin position="865"/>
        <end position="882"/>
    </location>
</feature>
<feature type="compositionally biased region" description="Basic and acidic residues" evidence="1">
    <location>
        <begin position="637"/>
        <end position="651"/>
    </location>
</feature>
<feature type="compositionally biased region" description="Polar residues" evidence="1">
    <location>
        <begin position="319"/>
        <end position="350"/>
    </location>
</feature>
<keyword evidence="3" id="KW-1185">Reference proteome</keyword>
<feature type="compositionally biased region" description="Acidic residues" evidence="1">
    <location>
        <begin position="487"/>
        <end position="501"/>
    </location>
</feature>
<feature type="region of interest" description="Disordered" evidence="1">
    <location>
        <begin position="848"/>
        <end position="920"/>
    </location>
</feature>
<feature type="compositionally biased region" description="Low complexity" evidence="1">
    <location>
        <begin position="883"/>
        <end position="895"/>
    </location>
</feature>
<name>A0A1L7WHL4_9HELO</name>
<feature type="region of interest" description="Disordered" evidence="1">
    <location>
        <begin position="209"/>
        <end position="257"/>
    </location>
</feature>
<feature type="compositionally biased region" description="Low complexity" evidence="1">
    <location>
        <begin position="720"/>
        <end position="730"/>
    </location>
</feature>
<feature type="region of interest" description="Disordered" evidence="1">
    <location>
        <begin position="624"/>
        <end position="653"/>
    </location>
</feature>
<dbReference type="EMBL" id="FJOG01000002">
    <property type="protein sequence ID" value="CZR52266.1"/>
    <property type="molecule type" value="Genomic_DNA"/>
</dbReference>
<feature type="compositionally biased region" description="Polar residues" evidence="1">
    <location>
        <begin position="512"/>
        <end position="523"/>
    </location>
</feature>
<accession>A0A1L7WHL4</accession>
<feature type="compositionally biased region" description="Low complexity" evidence="1">
    <location>
        <begin position="558"/>
        <end position="569"/>
    </location>
</feature>
<feature type="compositionally biased region" description="Basic and acidic residues" evidence="1">
    <location>
        <begin position="362"/>
        <end position="374"/>
    </location>
</feature>
<feature type="region of interest" description="Disordered" evidence="1">
    <location>
        <begin position="800"/>
        <end position="825"/>
    </location>
</feature>
<organism evidence="2 3">
    <name type="scientific">Phialocephala subalpina</name>
    <dbReference type="NCBI Taxonomy" id="576137"/>
    <lineage>
        <taxon>Eukaryota</taxon>
        <taxon>Fungi</taxon>
        <taxon>Dikarya</taxon>
        <taxon>Ascomycota</taxon>
        <taxon>Pezizomycotina</taxon>
        <taxon>Leotiomycetes</taxon>
        <taxon>Helotiales</taxon>
        <taxon>Mollisiaceae</taxon>
        <taxon>Phialocephala</taxon>
        <taxon>Phialocephala fortinii species complex</taxon>
    </lineage>
</organism>
<proteinExistence type="predicted"/>